<dbReference type="Gene3D" id="3.60.21.10">
    <property type="match status" value="1"/>
</dbReference>
<dbReference type="EnsemblProtists" id="EOD40877">
    <property type="protein sequence ID" value="EOD40877"/>
    <property type="gene ID" value="EMIHUDRAFT_417293"/>
</dbReference>
<dbReference type="GeneID" id="17286147"/>
<dbReference type="PROSITE" id="PS00125">
    <property type="entry name" value="SER_THR_PHOSPHATASE"/>
    <property type="match status" value="1"/>
</dbReference>
<evidence type="ECO:0000259" key="3">
    <source>
        <dbReference type="PROSITE" id="PS00125"/>
    </source>
</evidence>
<dbReference type="EC" id="3.1.3.16" evidence="1"/>
<comment type="catalytic activity">
    <reaction evidence="1">
        <text>O-phospho-L-threonyl-[protein] + H2O = L-threonyl-[protein] + phosphate</text>
        <dbReference type="Rhea" id="RHEA:47004"/>
        <dbReference type="Rhea" id="RHEA-COMP:11060"/>
        <dbReference type="Rhea" id="RHEA-COMP:11605"/>
        <dbReference type="ChEBI" id="CHEBI:15377"/>
        <dbReference type="ChEBI" id="CHEBI:30013"/>
        <dbReference type="ChEBI" id="CHEBI:43474"/>
        <dbReference type="ChEBI" id="CHEBI:61977"/>
        <dbReference type="EC" id="3.1.3.16"/>
    </reaction>
</comment>
<organism evidence="4 5">
    <name type="scientific">Emiliania huxleyi (strain CCMP1516)</name>
    <dbReference type="NCBI Taxonomy" id="280463"/>
    <lineage>
        <taxon>Eukaryota</taxon>
        <taxon>Haptista</taxon>
        <taxon>Haptophyta</taxon>
        <taxon>Prymnesiophyceae</taxon>
        <taxon>Isochrysidales</taxon>
        <taxon>Noelaerhabdaceae</taxon>
        <taxon>Emiliania</taxon>
    </lineage>
</organism>
<accession>A0A0D3KYP2</accession>
<proteinExistence type="inferred from homology"/>
<dbReference type="PANTHER" id="PTHR46422:SF4">
    <property type="entry name" value="SERINE_THREONINE-PROTEIN PHOSPHATASE BSL3"/>
    <property type="match status" value="1"/>
</dbReference>
<dbReference type="SUPFAM" id="SSF56300">
    <property type="entry name" value="Metallo-dependent phosphatases"/>
    <property type="match status" value="1"/>
</dbReference>
<evidence type="ECO:0000256" key="1">
    <source>
        <dbReference type="RuleBase" id="RU004273"/>
    </source>
</evidence>
<dbReference type="PRINTS" id="PR00114">
    <property type="entry name" value="STPHPHTASE"/>
</dbReference>
<dbReference type="SMART" id="SM00156">
    <property type="entry name" value="PP2Ac"/>
    <property type="match status" value="1"/>
</dbReference>
<evidence type="ECO:0000256" key="2">
    <source>
        <dbReference type="SAM" id="MobiDB-lite"/>
    </source>
</evidence>
<dbReference type="STRING" id="2903.R1E0G0"/>
<dbReference type="InterPro" id="IPR006186">
    <property type="entry name" value="Ser/Thr-sp_prot-phosphatase"/>
</dbReference>
<dbReference type="PANTHER" id="PTHR46422">
    <property type="entry name" value="SERINE/THREONINE-PROTEIN PHOSPHATASE BSL3"/>
    <property type="match status" value="1"/>
</dbReference>
<feature type="region of interest" description="Disordered" evidence="2">
    <location>
        <begin position="1"/>
        <end position="31"/>
    </location>
</feature>
<dbReference type="Pfam" id="PF00149">
    <property type="entry name" value="Metallophos"/>
    <property type="match status" value="1"/>
</dbReference>
<dbReference type="AlphaFoldDB" id="A0A0D3KYP2"/>
<protein>
    <recommendedName>
        <fullName evidence="1">Serine/threonine-protein phosphatase</fullName>
        <ecNumber evidence="1">3.1.3.16</ecNumber>
    </recommendedName>
</protein>
<reference evidence="4" key="2">
    <citation type="submission" date="2024-10" db="UniProtKB">
        <authorList>
            <consortium name="EnsemblProtists"/>
        </authorList>
    </citation>
    <scope>IDENTIFICATION</scope>
</reference>
<dbReference type="HOGENOM" id="CLU_528335_0_0_1"/>
<dbReference type="PaxDb" id="2903-EOD40877"/>
<dbReference type="eggNOG" id="KOG0374">
    <property type="taxonomic scope" value="Eukaryota"/>
</dbReference>
<feature type="compositionally biased region" description="Low complexity" evidence="2">
    <location>
        <begin position="1"/>
        <end position="14"/>
    </location>
</feature>
<feature type="domain" description="Serine/threonine specific protein phosphatases" evidence="3">
    <location>
        <begin position="201"/>
        <end position="206"/>
    </location>
</feature>
<dbReference type="InterPro" id="IPR004843">
    <property type="entry name" value="Calcineurin-like_PHP"/>
</dbReference>
<reference evidence="5" key="1">
    <citation type="journal article" date="2013" name="Nature">
        <title>Pan genome of the phytoplankton Emiliania underpins its global distribution.</title>
        <authorList>
            <person name="Read B.A."/>
            <person name="Kegel J."/>
            <person name="Klute M.J."/>
            <person name="Kuo A."/>
            <person name="Lefebvre S.C."/>
            <person name="Maumus F."/>
            <person name="Mayer C."/>
            <person name="Miller J."/>
            <person name="Monier A."/>
            <person name="Salamov A."/>
            <person name="Young J."/>
            <person name="Aguilar M."/>
            <person name="Claverie J.M."/>
            <person name="Frickenhaus S."/>
            <person name="Gonzalez K."/>
            <person name="Herman E.K."/>
            <person name="Lin Y.C."/>
            <person name="Napier J."/>
            <person name="Ogata H."/>
            <person name="Sarno A.F."/>
            <person name="Shmutz J."/>
            <person name="Schroeder D."/>
            <person name="de Vargas C."/>
            <person name="Verret F."/>
            <person name="von Dassow P."/>
            <person name="Valentin K."/>
            <person name="Van de Peer Y."/>
            <person name="Wheeler G."/>
            <person name="Dacks J.B."/>
            <person name="Delwiche C.F."/>
            <person name="Dyhrman S.T."/>
            <person name="Glockner G."/>
            <person name="John U."/>
            <person name="Richards T."/>
            <person name="Worden A.Z."/>
            <person name="Zhang X."/>
            <person name="Grigoriev I.V."/>
            <person name="Allen A.E."/>
            <person name="Bidle K."/>
            <person name="Borodovsky M."/>
            <person name="Bowler C."/>
            <person name="Brownlee C."/>
            <person name="Cock J.M."/>
            <person name="Elias M."/>
            <person name="Gladyshev V.N."/>
            <person name="Groth M."/>
            <person name="Guda C."/>
            <person name="Hadaegh A."/>
            <person name="Iglesias-Rodriguez M.D."/>
            <person name="Jenkins J."/>
            <person name="Jones B.M."/>
            <person name="Lawson T."/>
            <person name="Leese F."/>
            <person name="Lindquist E."/>
            <person name="Lobanov A."/>
            <person name="Lomsadze A."/>
            <person name="Malik S.B."/>
            <person name="Marsh M.E."/>
            <person name="Mackinder L."/>
            <person name="Mock T."/>
            <person name="Mueller-Roeber B."/>
            <person name="Pagarete A."/>
            <person name="Parker M."/>
            <person name="Probert I."/>
            <person name="Quesneville H."/>
            <person name="Raines C."/>
            <person name="Rensing S.A."/>
            <person name="Riano-Pachon D.M."/>
            <person name="Richier S."/>
            <person name="Rokitta S."/>
            <person name="Shiraiwa Y."/>
            <person name="Soanes D.M."/>
            <person name="van der Giezen M."/>
            <person name="Wahlund T.M."/>
            <person name="Williams B."/>
            <person name="Wilson W."/>
            <person name="Wolfe G."/>
            <person name="Wurch L.L."/>
        </authorList>
    </citation>
    <scope>NUCLEOTIDE SEQUENCE</scope>
</reference>
<keyword evidence="1" id="KW-0378">Hydrolase</keyword>
<dbReference type="RefSeq" id="XP_005793306.1">
    <property type="nucleotide sequence ID" value="XM_005793249.1"/>
</dbReference>
<name>A0A0D3KYP2_EMIH1</name>
<feature type="compositionally biased region" description="Acidic residues" evidence="2">
    <location>
        <begin position="466"/>
        <end position="485"/>
    </location>
</feature>
<dbReference type="GO" id="GO:0004722">
    <property type="term" value="F:protein serine/threonine phosphatase activity"/>
    <property type="evidence" value="ECO:0007669"/>
    <property type="project" value="UniProtKB-EC"/>
</dbReference>
<keyword evidence="5" id="KW-1185">Reference proteome</keyword>
<sequence length="516" mass="56471">MCASSSAASSSDSAPPAPAPAPKRRRSTSPTLARRAVVSNMHGKLSRTISIDRLPEEGKRLTRASKLVRMPSEDSVERRVLHLLLRPREWAAQPAAQKSEFPLEPEDVIRLCDVVQPLLEAEPTLLRLSAPVKVFGDLHGQYSDLMRLFESYGVPRKEGGDIGIIDYLFLGDFVDRGKHSLETVVLLLALKAAHPRAVFLVRGNHESPEVNARDGFLHECALRLGGKKPGVAVWRRLNLLFEWLPMAATVNGCILCVHGGSTLCSLEQIAEMQRPLRVGGQHAELMLDLLWSDPTKSDARWPRGGREVAETRPDRVASFLAANKLKLIVRGHECVMDGFQRFAGGKLVTVFSATNYCNRWQNAGAILLIGKDLEITPKMIFPVEEIEDAWLRCEEVDHMRPPTPPREQDDADEDATPAAGGRGPGGRKPRSSPRVAGAPPVPSPTKRNLSASLGLGAIAERRATEPTEEEGAGSDGEREEQEQEQEASGATEAASPQSSPQEEEEEEVPIGTRPQE</sequence>
<feature type="region of interest" description="Disordered" evidence="2">
    <location>
        <begin position="397"/>
        <end position="516"/>
    </location>
</feature>
<dbReference type="OMA" id="DCTDYLF"/>
<dbReference type="Proteomes" id="UP000013827">
    <property type="component" value="Unassembled WGS sequence"/>
</dbReference>
<dbReference type="InterPro" id="IPR029052">
    <property type="entry name" value="Metallo-depent_PP-like"/>
</dbReference>
<dbReference type="KEGG" id="ehx:EMIHUDRAFT_417293"/>
<evidence type="ECO:0000313" key="4">
    <source>
        <dbReference type="EnsemblProtists" id="EOD40877"/>
    </source>
</evidence>
<feature type="compositionally biased region" description="Low complexity" evidence="2">
    <location>
        <begin position="486"/>
        <end position="500"/>
    </location>
</feature>
<comment type="similarity">
    <text evidence="1">Belongs to the PPP phosphatase family.</text>
</comment>
<evidence type="ECO:0000313" key="5">
    <source>
        <dbReference type="Proteomes" id="UP000013827"/>
    </source>
</evidence>